<dbReference type="AlphaFoldDB" id="A0A0F9N9T4"/>
<reference evidence="2" key="1">
    <citation type="journal article" date="2015" name="Nature">
        <title>Complex archaea that bridge the gap between prokaryotes and eukaryotes.</title>
        <authorList>
            <person name="Spang A."/>
            <person name="Saw J.H."/>
            <person name="Jorgensen S.L."/>
            <person name="Zaremba-Niedzwiedzka K."/>
            <person name="Martijn J."/>
            <person name="Lind A.E."/>
            <person name="van Eijk R."/>
            <person name="Schleper C."/>
            <person name="Guy L."/>
            <person name="Ettema T.J."/>
        </authorList>
    </citation>
    <scope>NUCLEOTIDE SEQUENCE</scope>
</reference>
<sequence>MELTDREIRGVGWQRPWRRVIVGLLVLAWVFLVGRGLWVLFPRCAD</sequence>
<dbReference type="EMBL" id="LAZR01008532">
    <property type="protein sequence ID" value="KKM78162.1"/>
    <property type="molecule type" value="Genomic_DNA"/>
</dbReference>
<comment type="caution">
    <text evidence="2">The sequence shown here is derived from an EMBL/GenBank/DDBJ whole genome shotgun (WGS) entry which is preliminary data.</text>
</comment>
<evidence type="ECO:0000256" key="1">
    <source>
        <dbReference type="SAM" id="Phobius"/>
    </source>
</evidence>
<keyword evidence="1" id="KW-0472">Membrane</keyword>
<keyword evidence="1" id="KW-1133">Transmembrane helix</keyword>
<keyword evidence="1" id="KW-0812">Transmembrane</keyword>
<accession>A0A0F9N9T4</accession>
<gene>
    <name evidence="2" type="ORF">LCGC14_1362690</name>
</gene>
<evidence type="ECO:0000313" key="2">
    <source>
        <dbReference type="EMBL" id="KKM78162.1"/>
    </source>
</evidence>
<feature type="transmembrane region" description="Helical" evidence="1">
    <location>
        <begin position="20"/>
        <end position="41"/>
    </location>
</feature>
<protein>
    <submittedName>
        <fullName evidence="2">Uncharacterized protein</fullName>
    </submittedName>
</protein>
<name>A0A0F9N9T4_9ZZZZ</name>
<proteinExistence type="predicted"/>
<organism evidence="2">
    <name type="scientific">marine sediment metagenome</name>
    <dbReference type="NCBI Taxonomy" id="412755"/>
    <lineage>
        <taxon>unclassified sequences</taxon>
        <taxon>metagenomes</taxon>
        <taxon>ecological metagenomes</taxon>
    </lineage>
</organism>